<dbReference type="PANTHER" id="PTHR43405:SF1">
    <property type="entry name" value="GLYCOSYL HYDROLASE DIGH"/>
    <property type="match status" value="1"/>
</dbReference>
<reference evidence="5" key="1">
    <citation type="journal article" date="2019" name="Int. J. Syst. Evol. Microbiol.">
        <title>The Global Catalogue of Microorganisms (GCM) 10K type strain sequencing project: providing services to taxonomists for standard genome sequencing and annotation.</title>
        <authorList>
            <consortium name="The Broad Institute Genomics Platform"/>
            <consortium name="The Broad Institute Genome Sequencing Center for Infectious Disease"/>
            <person name="Wu L."/>
            <person name="Ma J."/>
        </authorList>
    </citation>
    <scope>NUCLEOTIDE SEQUENCE [LARGE SCALE GENOMIC DNA]</scope>
    <source>
        <strain evidence="5">CGMCC 1.15772</strain>
    </source>
</reference>
<organism evidence="4 5">
    <name type="scientific">Deinococcus lacus</name>
    <dbReference type="NCBI Taxonomy" id="392561"/>
    <lineage>
        <taxon>Bacteria</taxon>
        <taxon>Thermotogati</taxon>
        <taxon>Deinococcota</taxon>
        <taxon>Deinococci</taxon>
        <taxon>Deinococcales</taxon>
        <taxon>Deinococcaceae</taxon>
        <taxon>Deinococcus</taxon>
    </lineage>
</organism>
<keyword evidence="5" id="KW-1185">Reference proteome</keyword>
<name>A0ABW1YD88_9DEIO</name>
<dbReference type="PANTHER" id="PTHR43405">
    <property type="entry name" value="GLYCOSYL HYDROLASE DIGH"/>
    <property type="match status" value="1"/>
</dbReference>
<proteinExistence type="predicted"/>
<dbReference type="InterPro" id="IPR003790">
    <property type="entry name" value="GHL10"/>
</dbReference>
<dbReference type="Proteomes" id="UP001596297">
    <property type="component" value="Unassembled WGS sequence"/>
</dbReference>
<evidence type="ECO:0000256" key="1">
    <source>
        <dbReference type="ARBA" id="ARBA00022729"/>
    </source>
</evidence>
<dbReference type="Gene3D" id="3.20.20.80">
    <property type="entry name" value="Glycosidases"/>
    <property type="match status" value="1"/>
</dbReference>
<gene>
    <name evidence="4" type="ORF">ACFP81_04700</name>
</gene>
<feature type="domain" description="Glycosyl hydrolase-like 10" evidence="3">
    <location>
        <begin position="3"/>
        <end position="101"/>
    </location>
</feature>
<feature type="region of interest" description="Disordered" evidence="2">
    <location>
        <begin position="1"/>
        <end position="20"/>
    </location>
</feature>
<dbReference type="RefSeq" id="WP_380082381.1">
    <property type="nucleotide sequence ID" value="NZ_JBHSWD010000001.1"/>
</dbReference>
<evidence type="ECO:0000313" key="4">
    <source>
        <dbReference type="EMBL" id="MFC6591380.1"/>
    </source>
</evidence>
<sequence length="207" mass="22517">MLERYRAETGAKGTPTPEDPAWQAWKRQQVTALVRRISLQTKAVRPDLWVSAATITYGTPPAPGDLRAFQATPAYRAVMQDWPTWMASGLIDLNVPMNYKRDSVGQQSTWFDGWNRFARSVQGSGQTASGTAIYLNSPQESAAQAARAVADGLGWVGYSYRTPAVQVYEGQQEAAAGRQAVFSALQAPGARWKSREPGVARRPASGG</sequence>
<dbReference type="InterPro" id="IPR052177">
    <property type="entry name" value="Divisome_Glycosyl_Hydrolase"/>
</dbReference>
<keyword evidence="1" id="KW-0732">Signal</keyword>
<evidence type="ECO:0000259" key="3">
    <source>
        <dbReference type="Pfam" id="PF02638"/>
    </source>
</evidence>
<evidence type="ECO:0000256" key="2">
    <source>
        <dbReference type="SAM" id="MobiDB-lite"/>
    </source>
</evidence>
<dbReference type="EMBL" id="JBHSWD010000001">
    <property type="protein sequence ID" value="MFC6591380.1"/>
    <property type="molecule type" value="Genomic_DNA"/>
</dbReference>
<accession>A0ABW1YD88</accession>
<comment type="caution">
    <text evidence="4">The sequence shown here is derived from an EMBL/GenBank/DDBJ whole genome shotgun (WGS) entry which is preliminary data.</text>
</comment>
<evidence type="ECO:0000313" key="5">
    <source>
        <dbReference type="Proteomes" id="UP001596297"/>
    </source>
</evidence>
<protein>
    <submittedName>
        <fullName evidence="4">Family 10 glycosylhydrolase</fullName>
    </submittedName>
</protein>
<dbReference type="Pfam" id="PF02638">
    <property type="entry name" value="GHL10"/>
    <property type="match status" value="1"/>
</dbReference>